<dbReference type="PROSITE" id="PS00028">
    <property type="entry name" value="ZINC_FINGER_C2H2_1"/>
    <property type="match status" value="3"/>
</dbReference>
<dbReference type="FunFam" id="3.30.160.60:FF:000446">
    <property type="entry name" value="Zinc finger protein"/>
    <property type="match status" value="1"/>
</dbReference>
<feature type="domain" description="C2H2-type" evidence="9">
    <location>
        <begin position="138"/>
        <end position="165"/>
    </location>
</feature>
<gene>
    <name evidence="10" type="ORF">LSH36_96g00080</name>
</gene>
<dbReference type="AlphaFoldDB" id="A0AAD9NBX6"/>
<evidence type="ECO:0000256" key="8">
    <source>
        <dbReference type="SAM" id="MobiDB-lite"/>
    </source>
</evidence>
<accession>A0AAD9NBX6</accession>
<sequence length="234" mass="26696">MIGCFVAASDRVQTFVPMSQTKYSMFFRLFTPPQLNIQSSMIPGCDYGVYSTTWIYAGTLFGPITGRTLSTCDRLSEKERRHSWELIHPGEELLVWYGPEYKLFMGIPDPDEVHSAPGKPSGASTAASAERCTMLPRFHCVVCRRPFNSRSNLRSHMRIHTLERPFTCSFCHRTFSQSSTLRNHVRLHTGEKPYQCTSCHSFYSQLAGLRAHQKSARHRHPMTSSSDRNESKLP</sequence>
<reference evidence="10" key="1">
    <citation type="journal article" date="2023" name="Mol. Biol. Evol.">
        <title>Third-Generation Sequencing Reveals the Adaptive Role of the Epigenome in Three Deep-Sea Polychaetes.</title>
        <authorList>
            <person name="Perez M."/>
            <person name="Aroh O."/>
            <person name="Sun Y."/>
            <person name="Lan Y."/>
            <person name="Juniper S.K."/>
            <person name="Young C.R."/>
            <person name="Angers B."/>
            <person name="Qian P.Y."/>
        </authorList>
    </citation>
    <scope>NUCLEOTIDE SEQUENCE</scope>
    <source>
        <strain evidence="10">P08H-3</strain>
    </source>
</reference>
<keyword evidence="11" id="KW-1185">Reference proteome</keyword>
<evidence type="ECO:0000259" key="9">
    <source>
        <dbReference type="PROSITE" id="PS50157"/>
    </source>
</evidence>
<dbReference type="GO" id="GO:0008270">
    <property type="term" value="F:zinc ion binding"/>
    <property type="evidence" value="ECO:0007669"/>
    <property type="project" value="UniProtKB-KW"/>
</dbReference>
<dbReference type="PANTHER" id="PTHR24394">
    <property type="entry name" value="ZINC FINGER PROTEIN"/>
    <property type="match status" value="1"/>
</dbReference>
<keyword evidence="6" id="KW-0539">Nucleus</keyword>
<evidence type="ECO:0000313" key="11">
    <source>
        <dbReference type="Proteomes" id="UP001208570"/>
    </source>
</evidence>
<dbReference type="Pfam" id="PF00096">
    <property type="entry name" value="zf-C2H2"/>
    <property type="match status" value="2"/>
</dbReference>
<comment type="subcellular location">
    <subcellularLocation>
        <location evidence="1">Nucleus</location>
    </subcellularLocation>
</comment>
<evidence type="ECO:0000256" key="2">
    <source>
        <dbReference type="ARBA" id="ARBA00022723"/>
    </source>
</evidence>
<evidence type="ECO:0000256" key="5">
    <source>
        <dbReference type="ARBA" id="ARBA00022833"/>
    </source>
</evidence>
<keyword evidence="4 7" id="KW-0863">Zinc-finger</keyword>
<protein>
    <recommendedName>
        <fullName evidence="9">C2H2-type domain-containing protein</fullName>
    </recommendedName>
</protein>
<dbReference type="SUPFAM" id="SSF57667">
    <property type="entry name" value="beta-beta-alpha zinc fingers"/>
    <property type="match status" value="2"/>
</dbReference>
<dbReference type="FunFam" id="3.30.160.60:FF:000526">
    <property type="entry name" value="PR domain zinc finger protein 12"/>
    <property type="match status" value="1"/>
</dbReference>
<dbReference type="Gene3D" id="2.170.270.10">
    <property type="entry name" value="SET domain"/>
    <property type="match status" value="1"/>
</dbReference>
<dbReference type="FunFam" id="3.30.160.60:FF:000501">
    <property type="entry name" value="PR domain zinc finger protein 12"/>
    <property type="match status" value="1"/>
</dbReference>
<evidence type="ECO:0000256" key="7">
    <source>
        <dbReference type="PROSITE-ProRule" id="PRU00042"/>
    </source>
</evidence>
<dbReference type="PANTHER" id="PTHR24394:SF44">
    <property type="entry name" value="ZINC FINGER PROTEIN 271-LIKE"/>
    <property type="match status" value="1"/>
</dbReference>
<evidence type="ECO:0000256" key="3">
    <source>
        <dbReference type="ARBA" id="ARBA00022737"/>
    </source>
</evidence>
<name>A0AAD9NBX6_9ANNE</name>
<evidence type="ECO:0000256" key="4">
    <source>
        <dbReference type="ARBA" id="ARBA00022771"/>
    </source>
</evidence>
<keyword evidence="2" id="KW-0479">Metal-binding</keyword>
<dbReference type="GO" id="GO:0005634">
    <property type="term" value="C:nucleus"/>
    <property type="evidence" value="ECO:0007669"/>
    <property type="project" value="UniProtKB-SubCell"/>
</dbReference>
<keyword evidence="5" id="KW-0862">Zinc</keyword>
<feature type="region of interest" description="Disordered" evidence="8">
    <location>
        <begin position="210"/>
        <end position="234"/>
    </location>
</feature>
<evidence type="ECO:0000256" key="6">
    <source>
        <dbReference type="ARBA" id="ARBA00023242"/>
    </source>
</evidence>
<comment type="caution">
    <text evidence="10">The sequence shown here is derived from an EMBL/GenBank/DDBJ whole genome shotgun (WGS) entry which is preliminary data.</text>
</comment>
<organism evidence="10 11">
    <name type="scientific">Paralvinella palmiformis</name>
    <dbReference type="NCBI Taxonomy" id="53620"/>
    <lineage>
        <taxon>Eukaryota</taxon>
        <taxon>Metazoa</taxon>
        <taxon>Spiralia</taxon>
        <taxon>Lophotrochozoa</taxon>
        <taxon>Annelida</taxon>
        <taxon>Polychaeta</taxon>
        <taxon>Sedentaria</taxon>
        <taxon>Canalipalpata</taxon>
        <taxon>Terebellida</taxon>
        <taxon>Terebelliformia</taxon>
        <taxon>Alvinellidae</taxon>
        <taxon>Paralvinella</taxon>
    </lineage>
</organism>
<evidence type="ECO:0000256" key="1">
    <source>
        <dbReference type="ARBA" id="ARBA00004123"/>
    </source>
</evidence>
<dbReference type="SMART" id="SM00355">
    <property type="entry name" value="ZnF_C2H2"/>
    <property type="match status" value="3"/>
</dbReference>
<feature type="domain" description="C2H2-type" evidence="9">
    <location>
        <begin position="166"/>
        <end position="193"/>
    </location>
</feature>
<dbReference type="Gene3D" id="3.30.160.60">
    <property type="entry name" value="Classic Zinc Finger"/>
    <property type="match status" value="3"/>
</dbReference>
<dbReference type="Proteomes" id="UP001208570">
    <property type="component" value="Unassembled WGS sequence"/>
</dbReference>
<proteinExistence type="predicted"/>
<feature type="compositionally biased region" description="Basic residues" evidence="8">
    <location>
        <begin position="211"/>
        <end position="221"/>
    </location>
</feature>
<dbReference type="GO" id="GO:0000981">
    <property type="term" value="F:DNA-binding transcription factor activity, RNA polymerase II-specific"/>
    <property type="evidence" value="ECO:0007669"/>
    <property type="project" value="TreeGrafter"/>
</dbReference>
<keyword evidence="3" id="KW-0677">Repeat</keyword>
<dbReference type="InterPro" id="IPR046341">
    <property type="entry name" value="SET_dom_sf"/>
</dbReference>
<dbReference type="InterPro" id="IPR036236">
    <property type="entry name" value="Znf_C2H2_sf"/>
</dbReference>
<dbReference type="PROSITE" id="PS50157">
    <property type="entry name" value="ZINC_FINGER_C2H2_2"/>
    <property type="match status" value="3"/>
</dbReference>
<evidence type="ECO:0000313" key="10">
    <source>
        <dbReference type="EMBL" id="KAK2162551.1"/>
    </source>
</evidence>
<dbReference type="InterPro" id="IPR013087">
    <property type="entry name" value="Znf_C2H2_type"/>
</dbReference>
<feature type="domain" description="C2H2-type" evidence="9">
    <location>
        <begin position="194"/>
        <end position="223"/>
    </location>
</feature>
<dbReference type="EMBL" id="JAODUP010000096">
    <property type="protein sequence ID" value="KAK2162551.1"/>
    <property type="molecule type" value="Genomic_DNA"/>
</dbReference>